<sequence length="418" mass="45375">MTSPAADRAIARPPIRKMPRVWGAVVGVAVVFALIVVAWLLVNLQAAAVFMAIPALVPLGLVLTAVWWLDRWEPEPRILLALALLYGAGASVVGTYITGNFMLDVASRHLSTQGQVDSFSVLVQGPVTEELVKGIGLLLIVLIARREFNGPVDGFIYAAMIGAGFAFTENIIYFANSGGTGLEFVWLLVVRGILSPFAHVLFTGLTGMALGWATRRGGALRLTGAFVAGLIGAVIAHAFWNGGSVIVLPLLGVDPSNPFGWIIFYAVVQVPVFLATAWLLLRLVDDDRARTAHRLSEYERAGWFTPGEVKMLVDWDTRVRALRWARGQGRQVHHALSSFIVEATRLAYARERASVNKRDPDRRVVEREHLEQVRYWRERLRTSTARGGAGVPARTAGRPDGAGGHAAHGTTDGSAGHR</sequence>
<keyword evidence="3" id="KW-0482">Metalloprotease</keyword>
<accession>A0A7J5BUS1</accession>
<feature type="transmembrane region" description="Helical" evidence="2">
    <location>
        <begin position="219"/>
        <end position="239"/>
    </location>
</feature>
<evidence type="ECO:0000256" key="1">
    <source>
        <dbReference type="SAM" id="MobiDB-lite"/>
    </source>
</evidence>
<evidence type="ECO:0000313" key="3">
    <source>
        <dbReference type="EMBL" id="KAB1657289.1"/>
    </source>
</evidence>
<dbReference type="EMBL" id="WBJZ01000009">
    <property type="protein sequence ID" value="KAB1657289.1"/>
    <property type="molecule type" value="Genomic_DNA"/>
</dbReference>
<comment type="caution">
    <text evidence="3">The sequence shown here is derived from an EMBL/GenBank/DDBJ whole genome shotgun (WGS) entry which is preliminary data.</text>
</comment>
<reference evidence="3 4" key="1">
    <citation type="submission" date="2019-09" db="EMBL/GenBank/DDBJ databases">
        <title>Phylogeny of genus Pseudoclavibacter and closely related genus.</title>
        <authorList>
            <person name="Li Y."/>
        </authorList>
    </citation>
    <scope>NUCLEOTIDE SEQUENCE [LARGE SCALE GENOMIC DNA]</scope>
    <source>
        <strain evidence="3 4">DSM 23821</strain>
    </source>
</reference>
<feature type="transmembrane region" description="Helical" evidence="2">
    <location>
        <begin position="21"/>
        <end position="42"/>
    </location>
</feature>
<organism evidence="3 4">
    <name type="scientific">Pseudoclavibacter chungangensis</name>
    <dbReference type="NCBI Taxonomy" id="587635"/>
    <lineage>
        <taxon>Bacteria</taxon>
        <taxon>Bacillati</taxon>
        <taxon>Actinomycetota</taxon>
        <taxon>Actinomycetes</taxon>
        <taxon>Micrococcales</taxon>
        <taxon>Microbacteriaceae</taxon>
        <taxon>Pseudoclavibacter</taxon>
    </lineage>
</organism>
<proteinExistence type="predicted"/>
<feature type="region of interest" description="Disordered" evidence="1">
    <location>
        <begin position="384"/>
        <end position="418"/>
    </location>
</feature>
<feature type="transmembrane region" description="Helical" evidence="2">
    <location>
        <begin position="155"/>
        <end position="174"/>
    </location>
</feature>
<evidence type="ECO:0000313" key="4">
    <source>
        <dbReference type="Proteomes" id="UP000467240"/>
    </source>
</evidence>
<feature type="transmembrane region" description="Helical" evidence="2">
    <location>
        <begin position="259"/>
        <end position="281"/>
    </location>
</feature>
<dbReference type="Pfam" id="PF13367">
    <property type="entry name" value="PrsW-protease"/>
    <property type="match status" value="1"/>
</dbReference>
<dbReference type="OrthoDB" id="9785431at2"/>
<feature type="transmembrane region" description="Helical" evidence="2">
    <location>
        <begin position="48"/>
        <end position="69"/>
    </location>
</feature>
<dbReference type="AlphaFoldDB" id="A0A7J5BUS1"/>
<dbReference type="PANTHER" id="PTHR36844">
    <property type="entry name" value="PROTEASE PRSW"/>
    <property type="match status" value="1"/>
</dbReference>
<dbReference type="PANTHER" id="PTHR36844:SF1">
    <property type="entry name" value="PROTEASE PRSW"/>
    <property type="match status" value="1"/>
</dbReference>
<feature type="compositionally biased region" description="Low complexity" evidence="1">
    <location>
        <begin position="407"/>
        <end position="418"/>
    </location>
</feature>
<gene>
    <name evidence="3" type="ORF">F8O01_08575</name>
</gene>
<feature type="transmembrane region" description="Helical" evidence="2">
    <location>
        <begin position="119"/>
        <end position="143"/>
    </location>
</feature>
<feature type="transmembrane region" description="Helical" evidence="2">
    <location>
        <begin position="78"/>
        <end position="99"/>
    </location>
</feature>
<feature type="transmembrane region" description="Helical" evidence="2">
    <location>
        <begin position="186"/>
        <end position="212"/>
    </location>
</feature>
<keyword evidence="3" id="KW-0378">Hydrolase</keyword>
<keyword evidence="3" id="KW-0645">Protease</keyword>
<dbReference type="InterPro" id="IPR026898">
    <property type="entry name" value="PrsW"/>
</dbReference>
<dbReference type="RefSeq" id="WP_158040454.1">
    <property type="nucleotide sequence ID" value="NZ_JACCFV010000001.1"/>
</dbReference>
<keyword evidence="2" id="KW-1133">Transmembrane helix</keyword>
<keyword evidence="4" id="KW-1185">Reference proteome</keyword>
<keyword evidence="2" id="KW-0812">Transmembrane</keyword>
<dbReference type="Proteomes" id="UP000467240">
    <property type="component" value="Unassembled WGS sequence"/>
</dbReference>
<name>A0A7J5BUS1_9MICO</name>
<dbReference type="GO" id="GO:0006508">
    <property type="term" value="P:proteolysis"/>
    <property type="evidence" value="ECO:0007669"/>
    <property type="project" value="UniProtKB-KW"/>
</dbReference>
<keyword evidence="2" id="KW-0472">Membrane</keyword>
<protein>
    <submittedName>
        <fullName evidence="3">PrsW family intramembrane metalloprotease</fullName>
    </submittedName>
</protein>
<evidence type="ECO:0000256" key="2">
    <source>
        <dbReference type="SAM" id="Phobius"/>
    </source>
</evidence>
<dbReference type="GO" id="GO:0008237">
    <property type="term" value="F:metallopeptidase activity"/>
    <property type="evidence" value="ECO:0007669"/>
    <property type="project" value="UniProtKB-KW"/>
</dbReference>